<dbReference type="PANTHER" id="PTHR47992">
    <property type="entry name" value="PROTEIN PHOSPHATASE"/>
    <property type="match status" value="1"/>
</dbReference>
<dbReference type="SMART" id="SM00332">
    <property type="entry name" value="PP2Cc"/>
    <property type="match status" value="1"/>
</dbReference>
<dbReference type="SMART" id="SM00331">
    <property type="entry name" value="PP2C_SIG"/>
    <property type="match status" value="1"/>
</dbReference>
<keyword evidence="4" id="KW-1185">Reference proteome</keyword>
<dbReference type="InterPro" id="IPR001932">
    <property type="entry name" value="PPM-type_phosphatase-like_dom"/>
</dbReference>
<dbReference type="SUPFAM" id="SSF81606">
    <property type="entry name" value="PP2C-like"/>
    <property type="match status" value="1"/>
</dbReference>
<evidence type="ECO:0000256" key="1">
    <source>
        <dbReference type="SAM" id="MobiDB-lite"/>
    </source>
</evidence>
<evidence type="ECO:0000313" key="3">
    <source>
        <dbReference type="EMBL" id="GAA1715917.1"/>
    </source>
</evidence>
<feature type="compositionally biased region" description="Basic and acidic residues" evidence="1">
    <location>
        <begin position="267"/>
        <end position="276"/>
    </location>
</feature>
<evidence type="ECO:0000313" key="4">
    <source>
        <dbReference type="Proteomes" id="UP001501138"/>
    </source>
</evidence>
<reference evidence="3 4" key="1">
    <citation type="journal article" date="2019" name="Int. J. Syst. Evol. Microbiol.">
        <title>The Global Catalogue of Microorganisms (GCM) 10K type strain sequencing project: providing services to taxonomists for standard genome sequencing and annotation.</title>
        <authorList>
            <consortium name="The Broad Institute Genomics Platform"/>
            <consortium name="The Broad Institute Genome Sequencing Center for Infectious Disease"/>
            <person name="Wu L."/>
            <person name="Ma J."/>
        </authorList>
    </citation>
    <scope>NUCLEOTIDE SEQUENCE [LARGE SCALE GENOMIC DNA]</scope>
    <source>
        <strain evidence="3 4">JCM 15589</strain>
    </source>
</reference>
<protein>
    <submittedName>
        <fullName evidence="3">Protein phosphatase 2C domain-containing protein</fullName>
    </submittedName>
</protein>
<evidence type="ECO:0000259" key="2">
    <source>
        <dbReference type="PROSITE" id="PS51746"/>
    </source>
</evidence>
<dbReference type="PROSITE" id="PS51746">
    <property type="entry name" value="PPM_2"/>
    <property type="match status" value="1"/>
</dbReference>
<dbReference type="Gene3D" id="3.60.40.10">
    <property type="entry name" value="PPM-type phosphatase domain"/>
    <property type="match status" value="1"/>
</dbReference>
<proteinExistence type="predicted"/>
<organism evidence="3 4">
    <name type="scientific">Isoptericola hypogeus</name>
    <dbReference type="NCBI Taxonomy" id="300179"/>
    <lineage>
        <taxon>Bacteria</taxon>
        <taxon>Bacillati</taxon>
        <taxon>Actinomycetota</taxon>
        <taxon>Actinomycetes</taxon>
        <taxon>Micrococcales</taxon>
        <taxon>Promicromonosporaceae</taxon>
        <taxon>Isoptericola</taxon>
    </lineage>
</organism>
<dbReference type="CDD" id="cd00143">
    <property type="entry name" value="PP2Cc"/>
    <property type="match status" value="1"/>
</dbReference>
<dbReference type="Pfam" id="PF13672">
    <property type="entry name" value="PP2C_2"/>
    <property type="match status" value="1"/>
</dbReference>
<dbReference type="Proteomes" id="UP001501138">
    <property type="component" value="Unassembled WGS sequence"/>
</dbReference>
<feature type="region of interest" description="Disordered" evidence="1">
    <location>
        <begin position="263"/>
        <end position="293"/>
    </location>
</feature>
<name>A0ABN2J149_9MICO</name>
<feature type="domain" description="PPM-type phosphatase" evidence="2">
    <location>
        <begin position="25"/>
        <end position="256"/>
    </location>
</feature>
<dbReference type="EMBL" id="BAAAPM010000003">
    <property type="protein sequence ID" value="GAA1715917.1"/>
    <property type="molecule type" value="Genomic_DNA"/>
</dbReference>
<dbReference type="InterPro" id="IPR015655">
    <property type="entry name" value="PP2C"/>
</dbReference>
<comment type="caution">
    <text evidence="3">The sequence shown here is derived from an EMBL/GenBank/DDBJ whole genome shotgun (WGS) entry which is preliminary data.</text>
</comment>
<sequence length="293" mass="30942">MPQRGTAAFVQRGSGMSTDVSLGLLWGAATHQGARRTLNEDAYLASGSVFFVADGMGGHDAGEVASAAAVEALRPLLDSDVVGADAVRCRLRTAHDAVRAIETTPGRGAGTTLTGVVLTGQSGEPYWLVVNLGDSRTYRLADGELEQVSVDHSEVQELVDAGRITRAQAATHPRRHVVTRALGAPEDPDADFWFLPVHAGDRLLVCSDGLTGELTDERIEQVLLAEADPQVAADRLTHEALTAGGRDNITVIVVDATGLTGALESTAPRDGRGRHEDDEDTVPRRSPWKGALS</sequence>
<gene>
    <name evidence="3" type="ORF">GCM10009809_10070</name>
</gene>
<dbReference type="InterPro" id="IPR036457">
    <property type="entry name" value="PPM-type-like_dom_sf"/>
</dbReference>
<accession>A0ABN2J149</accession>